<reference evidence="8" key="1">
    <citation type="journal article" date="2017" name="Nature">
        <title>The sunflower genome provides insights into oil metabolism, flowering and Asterid evolution.</title>
        <authorList>
            <person name="Badouin H."/>
            <person name="Gouzy J."/>
            <person name="Grassa C.J."/>
            <person name="Murat F."/>
            <person name="Staton S.E."/>
            <person name="Cottret L."/>
            <person name="Lelandais-Briere C."/>
            <person name="Owens G.L."/>
            <person name="Carrere S."/>
            <person name="Mayjonade B."/>
            <person name="Legrand L."/>
            <person name="Gill N."/>
            <person name="Kane N.C."/>
            <person name="Bowers J.E."/>
            <person name="Hubner S."/>
            <person name="Bellec A."/>
            <person name="Berard A."/>
            <person name="Berges H."/>
            <person name="Blanchet N."/>
            <person name="Boniface M.C."/>
            <person name="Brunel D."/>
            <person name="Catrice O."/>
            <person name="Chaidir N."/>
            <person name="Claudel C."/>
            <person name="Donnadieu C."/>
            <person name="Faraut T."/>
            <person name="Fievet G."/>
            <person name="Helmstetter N."/>
            <person name="King M."/>
            <person name="Knapp S.J."/>
            <person name="Lai Z."/>
            <person name="Le Paslier M.C."/>
            <person name="Lippi Y."/>
            <person name="Lorenzon L."/>
            <person name="Mandel J.R."/>
            <person name="Marage G."/>
            <person name="Marchand G."/>
            <person name="Marquand E."/>
            <person name="Bret-Mestries E."/>
            <person name="Morien E."/>
            <person name="Nambeesan S."/>
            <person name="Nguyen T."/>
            <person name="Pegot-Espagnet P."/>
            <person name="Pouilly N."/>
            <person name="Raftis F."/>
            <person name="Sallet E."/>
            <person name="Schiex T."/>
            <person name="Thomas J."/>
            <person name="Vandecasteele C."/>
            <person name="Vares D."/>
            <person name="Vear F."/>
            <person name="Vautrin S."/>
            <person name="Crespi M."/>
            <person name="Mangin B."/>
            <person name="Burke J.M."/>
            <person name="Salse J."/>
            <person name="Munos S."/>
            <person name="Vincourt P."/>
            <person name="Rieseberg L.H."/>
            <person name="Langlade N.B."/>
        </authorList>
    </citation>
    <scope>NUCLEOTIDE SEQUENCE</scope>
    <source>
        <tissue evidence="8">Leaves</tissue>
    </source>
</reference>
<evidence type="ECO:0000313" key="9">
    <source>
        <dbReference type="Proteomes" id="UP000215914"/>
    </source>
</evidence>
<evidence type="ECO:0000256" key="7">
    <source>
        <dbReference type="SAM" id="Phobius"/>
    </source>
</evidence>
<feature type="transmembrane region" description="Helical" evidence="7">
    <location>
        <begin position="22"/>
        <end position="45"/>
    </location>
</feature>
<dbReference type="Proteomes" id="UP000215914">
    <property type="component" value="Unassembled WGS sequence"/>
</dbReference>
<sequence length="176" mass="19953">MQHATYITRYAYKVLSIFSKSISMSFTLQVFIFSSLPFILGLLLLKSYLSSSNSHKNLPPSPRKLPLIGNLHQLGSSPHRALYAMAQTYGPLMLIRLGSVPVLVVSTVDAAREIMKTHDLVFSNRPNLSIPSRLFLWFQRYSFCTIWRILEADKEHCSATSFKQQKGSVISTRERG</sequence>
<dbReference type="SUPFAM" id="SSF48264">
    <property type="entry name" value="Cytochrome P450"/>
    <property type="match status" value="1"/>
</dbReference>
<keyword evidence="7" id="KW-0472">Membrane</keyword>
<dbReference type="InterPro" id="IPR036396">
    <property type="entry name" value="Cyt_P450_sf"/>
</dbReference>
<keyword evidence="2" id="KW-0349">Heme</keyword>
<keyword evidence="4 8" id="KW-0560">Oxidoreductase</keyword>
<evidence type="ECO:0000256" key="4">
    <source>
        <dbReference type="ARBA" id="ARBA00023002"/>
    </source>
</evidence>
<keyword evidence="3" id="KW-0479">Metal-binding</keyword>
<evidence type="ECO:0000256" key="2">
    <source>
        <dbReference type="ARBA" id="ARBA00022617"/>
    </source>
</evidence>
<organism evidence="8 9">
    <name type="scientific">Helianthus annuus</name>
    <name type="common">Common sunflower</name>
    <dbReference type="NCBI Taxonomy" id="4232"/>
    <lineage>
        <taxon>Eukaryota</taxon>
        <taxon>Viridiplantae</taxon>
        <taxon>Streptophyta</taxon>
        <taxon>Embryophyta</taxon>
        <taxon>Tracheophyta</taxon>
        <taxon>Spermatophyta</taxon>
        <taxon>Magnoliopsida</taxon>
        <taxon>eudicotyledons</taxon>
        <taxon>Gunneridae</taxon>
        <taxon>Pentapetalae</taxon>
        <taxon>asterids</taxon>
        <taxon>campanulids</taxon>
        <taxon>Asterales</taxon>
        <taxon>Asteraceae</taxon>
        <taxon>Asteroideae</taxon>
        <taxon>Heliantheae alliance</taxon>
        <taxon>Heliantheae</taxon>
        <taxon>Helianthus</taxon>
    </lineage>
</organism>
<evidence type="ECO:0000256" key="5">
    <source>
        <dbReference type="ARBA" id="ARBA00023004"/>
    </source>
</evidence>
<keyword evidence="5" id="KW-0408">Iron</keyword>
<accession>A0A9K3IG81</accession>
<protein>
    <submittedName>
        <fullName evidence="8">Psoralen synthase</fullName>
        <ecNumber evidence="8">1.14.14.141</ecNumber>
    </submittedName>
</protein>
<dbReference type="InterPro" id="IPR002401">
    <property type="entry name" value="Cyt_P450_E_grp-I"/>
</dbReference>
<dbReference type="PANTHER" id="PTHR47955:SF15">
    <property type="entry name" value="CYTOCHROME P450 71A2-LIKE"/>
    <property type="match status" value="1"/>
</dbReference>
<dbReference type="AlphaFoldDB" id="A0A9K3IG81"/>
<keyword evidence="7" id="KW-1133">Transmembrane helix</keyword>
<evidence type="ECO:0000256" key="6">
    <source>
        <dbReference type="ARBA" id="ARBA00023033"/>
    </source>
</evidence>
<keyword evidence="9" id="KW-1185">Reference proteome</keyword>
<dbReference type="EC" id="1.14.14.141" evidence="8"/>
<comment type="similarity">
    <text evidence="1">Belongs to the cytochrome P450 family.</text>
</comment>
<evidence type="ECO:0000313" key="8">
    <source>
        <dbReference type="EMBL" id="KAF5796172.1"/>
    </source>
</evidence>
<dbReference type="GO" id="GO:0051762">
    <property type="term" value="P:sesquiterpene biosynthetic process"/>
    <property type="evidence" value="ECO:0007669"/>
    <property type="project" value="UniProtKB-ARBA"/>
</dbReference>
<dbReference type="PANTHER" id="PTHR47955">
    <property type="entry name" value="CYTOCHROME P450 FAMILY 71 PROTEIN"/>
    <property type="match status" value="1"/>
</dbReference>
<dbReference type="Gramene" id="mRNA:HanXRQr2_Chr08g0348301">
    <property type="protein sequence ID" value="CDS:HanXRQr2_Chr08g0348301.1"/>
    <property type="gene ID" value="HanXRQr2_Chr08g0348301"/>
</dbReference>
<dbReference type="EMBL" id="MNCJ02000323">
    <property type="protein sequence ID" value="KAF5796172.1"/>
    <property type="molecule type" value="Genomic_DNA"/>
</dbReference>
<dbReference type="GO" id="GO:0102876">
    <property type="term" value="F:psoralen synthase (NADPH) activity"/>
    <property type="evidence" value="ECO:0007669"/>
    <property type="project" value="UniProtKB-EC"/>
</dbReference>
<comment type="caution">
    <text evidence="8">The sequence shown here is derived from an EMBL/GenBank/DDBJ whole genome shotgun (WGS) entry which is preliminary data.</text>
</comment>
<keyword evidence="6" id="KW-0503">Monooxygenase</keyword>
<evidence type="ECO:0000256" key="3">
    <source>
        <dbReference type="ARBA" id="ARBA00022723"/>
    </source>
</evidence>
<dbReference type="Pfam" id="PF00067">
    <property type="entry name" value="p450"/>
    <property type="match status" value="1"/>
</dbReference>
<gene>
    <name evidence="8" type="ORF">HanXRQr2_Chr08g0348301</name>
</gene>
<dbReference type="InterPro" id="IPR001128">
    <property type="entry name" value="Cyt_P450"/>
</dbReference>
<evidence type="ECO:0000256" key="1">
    <source>
        <dbReference type="ARBA" id="ARBA00010617"/>
    </source>
</evidence>
<dbReference type="PRINTS" id="PR00463">
    <property type="entry name" value="EP450I"/>
</dbReference>
<dbReference type="Gene3D" id="1.10.630.10">
    <property type="entry name" value="Cytochrome P450"/>
    <property type="match status" value="1"/>
</dbReference>
<name>A0A9K3IG81_HELAN</name>
<dbReference type="GO" id="GO:0020037">
    <property type="term" value="F:heme binding"/>
    <property type="evidence" value="ECO:0007669"/>
    <property type="project" value="InterPro"/>
</dbReference>
<proteinExistence type="inferred from homology"/>
<reference evidence="8" key="2">
    <citation type="submission" date="2020-06" db="EMBL/GenBank/DDBJ databases">
        <title>Helianthus annuus Genome sequencing and assembly Release 2.</title>
        <authorList>
            <person name="Gouzy J."/>
            <person name="Langlade N."/>
            <person name="Munos S."/>
        </authorList>
    </citation>
    <scope>NUCLEOTIDE SEQUENCE</scope>
    <source>
        <tissue evidence="8">Leaves</tissue>
    </source>
</reference>
<keyword evidence="7" id="KW-0812">Transmembrane</keyword>
<dbReference type="GO" id="GO:0005506">
    <property type="term" value="F:iron ion binding"/>
    <property type="evidence" value="ECO:0007669"/>
    <property type="project" value="InterPro"/>
</dbReference>